<accession>V6IFL0</accession>
<dbReference type="Proteomes" id="UP000018747">
    <property type="component" value="Unassembled WGS sequence"/>
</dbReference>
<dbReference type="EMBL" id="AHMT02000017">
    <property type="protein sequence ID" value="EQA63508.1"/>
    <property type="molecule type" value="Genomic_DNA"/>
</dbReference>
<evidence type="ECO:0000313" key="3">
    <source>
        <dbReference type="Proteomes" id="UP000018747"/>
    </source>
</evidence>
<dbReference type="AlphaFoldDB" id="V6IFL0"/>
<sequence>MPDSNTNRFYFCKRFFYLRIIFIEYIVEYFIMKSSTK</sequence>
<gene>
    <name evidence="2" type="ORF">LEP1GSC062_2568</name>
</gene>
<proteinExistence type="predicted"/>
<comment type="caution">
    <text evidence="2">The sequence shown here is derived from an EMBL/GenBank/DDBJ whole genome shotgun (WGS) entry which is preliminary data.</text>
</comment>
<name>V6IFL0_9LEPT</name>
<reference evidence="2" key="1">
    <citation type="submission" date="2013-05" db="EMBL/GenBank/DDBJ databases">
        <authorList>
            <person name="Harkins D.M."/>
            <person name="Durkin A.S."/>
            <person name="Brinkac L.M."/>
            <person name="Haft D.H."/>
            <person name="Selengut J.D."/>
            <person name="Sanka R."/>
            <person name="DePew J."/>
            <person name="Purushe J."/>
            <person name="Hartskeerl R.A."/>
            <person name="Ahmed A."/>
            <person name="van der Linden H."/>
            <person name="Goris M.G.A."/>
            <person name="Vinetz J.M."/>
            <person name="Sutton G.G."/>
            <person name="Nierman W.C."/>
            <person name="Fouts D.E."/>
        </authorList>
    </citation>
    <scope>NUCLEOTIDE SEQUENCE [LARGE SCALE GENOMIC DNA]</scope>
    <source>
        <strain evidence="2">L 60</strain>
    </source>
</reference>
<keyword evidence="1" id="KW-0812">Transmembrane</keyword>
<protein>
    <submittedName>
        <fullName evidence="2">Uncharacterized protein</fullName>
    </submittedName>
</protein>
<evidence type="ECO:0000256" key="1">
    <source>
        <dbReference type="SAM" id="Phobius"/>
    </source>
</evidence>
<organism evidence="2 3">
    <name type="scientific">Leptospira alexanderi serovar Manhao 3 str. L 60</name>
    <dbReference type="NCBI Taxonomy" id="1049759"/>
    <lineage>
        <taxon>Bacteria</taxon>
        <taxon>Pseudomonadati</taxon>
        <taxon>Spirochaetota</taxon>
        <taxon>Spirochaetia</taxon>
        <taxon>Leptospirales</taxon>
        <taxon>Leptospiraceae</taxon>
        <taxon>Leptospira</taxon>
    </lineage>
</organism>
<keyword evidence="1" id="KW-0472">Membrane</keyword>
<keyword evidence="1" id="KW-1133">Transmembrane helix</keyword>
<feature type="transmembrane region" description="Helical" evidence="1">
    <location>
        <begin position="15"/>
        <end position="32"/>
    </location>
</feature>
<keyword evidence="3" id="KW-1185">Reference proteome</keyword>
<evidence type="ECO:0000313" key="2">
    <source>
        <dbReference type="EMBL" id="EQA63508.1"/>
    </source>
</evidence>